<evidence type="ECO:0000313" key="2">
    <source>
        <dbReference type="EMBL" id="KAI6651551.1"/>
    </source>
</evidence>
<sequence>MATCKVIDSKEKLALTPVVGILNTYGGYKRELITKTLSFMEQTLLICSKCSGIMREACNIGGGGAMVCEACVGVGEGALPVGAVRTMISILTCRCPLKFRGCRWEGTVAEIPQHLDECDRLIVQCPYSMYGCGKNEKRGEMERHKVDGREYHNELMSIFMLNRIELLETDREQQAIAIQNLQDRINIMSEEREFMKFNGIVWKIKNREMIKMKLLQLEASPNKSSSRVLNSQFNLLDRNTFIGPKFELDSYTLIPQLVLIDSKTISLNLNSTEKEKDSILMDLKVICKAILLNGHNTSKNWVRKSNTFQFGGSISVLDIPSSVLLGQDYNNSGIIVLKLLFKIDYT</sequence>
<dbReference type="EMBL" id="JAKMXF010000303">
    <property type="protein sequence ID" value="KAI6651551.1"/>
    <property type="molecule type" value="Genomic_DNA"/>
</dbReference>
<gene>
    <name evidence="2" type="ORF">LOD99_5159</name>
</gene>
<proteinExistence type="predicted"/>
<comment type="caution">
    <text evidence="2">The sequence shown here is derived from an EMBL/GenBank/DDBJ whole genome shotgun (WGS) entry which is preliminary data.</text>
</comment>
<dbReference type="SUPFAM" id="SSF49599">
    <property type="entry name" value="TRAF domain-like"/>
    <property type="match status" value="1"/>
</dbReference>
<accession>A0AAV7JT19</accession>
<reference evidence="2 3" key="1">
    <citation type="journal article" date="2023" name="BMC Biol.">
        <title>The compact genome of the sponge Oopsacas minuta (Hexactinellida) is lacking key metazoan core genes.</title>
        <authorList>
            <person name="Santini S."/>
            <person name="Schenkelaars Q."/>
            <person name="Jourda C."/>
            <person name="Duchesne M."/>
            <person name="Belahbib H."/>
            <person name="Rocher C."/>
            <person name="Selva M."/>
            <person name="Riesgo A."/>
            <person name="Vervoort M."/>
            <person name="Leys S.P."/>
            <person name="Kodjabachian L."/>
            <person name="Le Bivic A."/>
            <person name="Borchiellini C."/>
            <person name="Claverie J.M."/>
            <person name="Renard E."/>
        </authorList>
    </citation>
    <scope>NUCLEOTIDE SEQUENCE [LARGE SCALE GENOMIC DNA]</scope>
    <source>
        <strain evidence="2">SPO-2</strain>
    </source>
</reference>
<keyword evidence="1" id="KW-0175">Coiled coil</keyword>
<keyword evidence="2" id="KW-0675">Receptor</keyword>
<organism evidence="2 3">
    <name type="scientific">Oopsacas minuta</name>
    <dbReference type="NCBI Taxonomy" id="111878"/>
    <lineage>
        <taxon>Eukaryota</taxon>
        <taxon>Metazoa</taxon>
        <taxon>Porifera</taxon>
        <taxon>Hexactinellida</taxon>
        <taxon>Hexasterophora</taxon>
        <taxon>Lyssacinosida</taxon>
        <taxon>Leucopsacidae</taxon>
        <taxon>Oopsacas</taxon>
    </lineage>
</organism>
<feature type="coiled-coil region" evidence="1">
    <location>
        <begin position="164"/>
        <end position="198"/>
    </location>
</feature>
<keyword evidence="3" id="KW-1185">Reference proteome</keyword>
<evidence type="ECO:0000256" key="1">
    <source>
        <dbReference type="SAM" id="Coils"/>
    </source>
</evidence>
<dbReference type="AlphaFoldDB" id="A0AAV7JT19"/>
<name>A0AAV7JT19_9METZ</name>
<dbReference type="InterPro" id="IPR013083">
    <property type="entry name" value="Znf_RING/FYVE/PHD"/>
</dbReference>
<dbReference type="Proteomes" id="UP001165289">
    <property type="component" value="Unassembled WGS sequence"/>
</dbReference>
<protein>
    <submittedName>
        <fullName evidence="2">TNF receptor-associated factor 4-like</fullName>
    </submittedName>
</protein>
<evidence type="ECO:0000313" key="3">
    <source>
        <dbReference type="Proteomes" id="UP001165289"/>
    </source>
</evidence>
<dbReference type="Gene3D" id="3.30.40.10">
    <property type="entry name" value="Zinc/RING finger domain, C3HC4 (zinc finger)"/>
    <property type="match status" value="1"/>
</dbReference>